<dbReference type="PaxDb" id="35128-Thaps22871"/>
<dbReference type="AlphaFoldDB" id="B8C3M8"/>
<dbReference type="KEGG" id="tps:THAPSDRAFT_22871"/>
<proteinExistence type="predicted"/>
<gene>
    <name evidence="1" type="ORF">THAPSDRAFT_22871</name>
</gene>
<accession>B8C3M8</accession>
<dbReference type="HOGENOM" id="CLU_898607_0_0_1"/>
<evidence type="ECO:0000313" key="1">
    <source>
        <dbReference type="EMBL" id="EED92147.1"/>
    </source>
</evidence>
<dbReference type="Proteomes" id="UP000001449">
    <property type="component" value="Chromosome 5"/>
</dbReference>
<dbReference type="InParanoid" id="B8C3M8"/>
<keyword evidence="2" id="KW-1185">Reference proteome</keyword>
<dbReference type="GeneID" id="7445235"/>
<evidence type="ECO:0000313" key="2">
    <source>
        <dbReference type="Proteomes" id="UP000001449"/>
    </source>
</evidence>
<sequence length="378" mass="41995">MSNNVNKAPPSPYYASSTNNKRHYNEKDYEEIYYHFDDYAADILLSNTSQLLNQNDNPEHYQYEDVILDEASELEWIGLQRCCAFGCVCGLLSFGLLRMRWGGWSGGGGGLFSKYASRSSGGYKFDPVHPSGGGGNLGSYQPTPQQFSGNTRSGFLFNTVISTFIGTGSSLLALQTDVFYPKTATTNDGGSNATNSDMITPPSQWISPQVPLVPRRSIVSDLLCEPLTAEFRKFPKDLWQSANHRGIENNYNNHIALYANGGWKDTKWYNQNPNASVVSLGETTTSVNDTINSEGRMGKSNGTYEQLVVDSLQGFVINCERRSRYEKKLRKLRGMKEGASVMIPEDGVTADEDLELDDIYLIENDEDTNDNGENDFGL</sequence>
<dbReference type="OMA" id="YEEIYYH"/>
<dbReference type="eggNOG" id="ENOG502T3WC">
    <property type="taxonomic scope" value="Eukaryota"/>
</dbReference>
<protein>
    <submittedName>
        <fullName evidence="1">Uncharacterized protein</fullName>
    </submittedName>
</protein>
<reference evidence="1 2" key="2">
    <citation type="journal article" date="2008" name="Nature">
        <title>The Phaeodactylum genome reveals the evolutionary history of diatom genomes.</title>
        <authorList>
            <person name="Bowler C."/>
            <person name="Allen A.E."/>
            <person name="Badger J.H."/>
            <person name="Grimwood J."/>
            <person name="Jabbari K."/>
            <person name="Kuo A."/>
            <person name="Maheswari U."/>
            <person name="Martens C."/>
            <person name="Maumus F."/>
            <person name="Otillar R.P."/>
            <person name="Rayko E."/>
            <person name="Salamov A."/>
            <person name="Vandepoele K."/>
            <person name="Beszteri B."/>
            <person name="Gruber A."/>
            <person name="Heijde M."/>
            <person name="Katinka M."/>
            <person name="Mock T."/>
            <person name="Valentin K."/>
            <person name="Verret F."/>
            <person name="Berges J.A."/>
            <person name="Brownlee C."/>
            <person name="Cadoret J.P."/>
            <person name="Chiovitti A."/>
            <person name="Choi C.J."/>
            <person name="Coesel S."/>
            <person name="De Martino A."/>
            <person name="Detter J.C."/>
            <person name="Durkin C."/>
            <person name="Falciatore A."/>
            <person name="Fournet J."/>
            <person name="Haruta M."/>
            <person name="Huysman M.J."/>
            <person name="Jenkins B.D."/>
            <person name="Jiroutova K."/>
            <person name="Jorgensen R.E."/>
            <person name="Joubert Y."/>
            <person name="Kaplan A."/>
            <person name="Kroger N."/>
            <person name="Kroth P.G."/>
            <person name="La Roche J."/>
            <person name="Lindquist E."/>
            <person name="Lommer M."/>
            <person name="Martin-Jezequel V."/>
            <person name="Lopez P.J."/>
            <person name="Lucas S."/>
            <person name="Mangogna M."/>
            <person name="McGinnis K."/>
            <person name="Medlin L.K."/>
            <person name="Montsant A."/>
            <person name="Oudot-Le Secq M.P."/>
            <person name="Napoli C."/>
            <person name="Obornik M."/>
            <person name="Parker M.S."/>
            <person name="Petit J.L."/>
            <person name="Porcel B.M."/>
            <person name="Poulsen N."/>
            <person name="Robison M."/>
            <person name="Rychlewski L."/>
            <person name="Rynearson T.A."/>
            <person name="Schmutz J."/>
            <person name="Shapiro H."/>
            <person name="Siaut M."/>
            <person name="Stanley M."/>
            <person name="Sussman M.R."/>
            <person name="Taylor A.R."/>
            <person name="Vardi A."/>
            <person name="von Dassow P."/>
            <person name="Vyverman W."/>
            <person name="Willis A."/>
            <person name="Wyrwicz L.S."/>
            <person name="Rokhsar D.S."/>
            <person name="Weissenbach J."/>
            <person name="Armbrust E.V."/>
            <person name="Green B.R."/>
            <person name="Van de Peer Y."/>
            <person name="Grigoriev I.V."/>
        </authorList>
    </citation>
    <scope>NUCLEOTIDE SEQUENCE [LARGE SCALE GENOMIC DNA]</scope>
    <source>
        <strain evidence="1 2">CCMP1335</strain>
    </source>
</reference>
<dbReference type="RefSeq" id="XP_002290395.1">
    <property type="nucleotide sequence ID" value="XM_002290359.1"/>
</dbReference>
<reference evidence="1 2" key="1">
    <citation type="journal article" date="2004" name="Science">
        <title>The genome of the diatom Thalassiosira pseudonana: ecology, evolution, and metabolism.</title>
        <authorList>
            <person name="Armbrust E.V."/>
            <person name="Berges J.A."/>
            <person name="Bowler C."/>
            <person name="Green B.R."/>
            <person name="Martinez D."/>
            <person name="Putnam N.H."/>
            <person name="Zhou S."/>
            <person name="Allen A.E."/>
            <person name="Apt K.E."/>
            <person name="Bechner M."/>
            <person name="Brzezinski M.A."/>
            <person name="Chaal B.K."/>
            <person name="Chiovitti A."/>
            <person name="Davis A.K."/>
            <person name="Demarest M.S."/>
            <person name="Detter J.C."/>
            <person name="Glavina T."/>
            <person name="Goodstein D."/>
            <person name="Hadi M.Z."/>
            <person name="Hellsten U."/>
            <person name="Hildebrand M."/>
            <person name="Jenkins B.D."/>
            <person name="Jurka J."/>
            <person name="Kapitonov V.V."/>
            <person name="Kroger N."/>
            <person name="Lau W.W."/>
            <person name="Lane T.W."/>
            <person name="Larimer F.W."/>
            <person name="Lippmeier J.C."/>
            <person name="Lucas S."/>
            <person name="Medina M."/>
            <person name="Montsant A."/>
            <person name="Obornik M."/>
            <person name="Parker M.S."/>
            <person name="Palenik B."/>
            <person name="Pazour G.J."/>
            <person name="Richardson P.M."/>
            <person name="Rynearson T.A."/>
            <person name="Saito M.A."/>
            <person name="Schwartz D.C."/>
            <person name="Thamatrakoln K."/>
            <person name="Valentin K."/>
            <person name="Vardi A."/>
            <person name="Wilkerson F.P."/>
            <person name="Rokhsar D.S."/>
        </authorList>
    </citation>
    <scope>NUCLEOTIDE SEQUENCE [LARGE SCALE GENOMIC DNA]</scope>
    <source>
        <strain evidence="1 2">CCMP1335</strain>
    </source>
</reference>
<organism evidence="1 2">
    <name type="scientific">Thalassiosira pseudonana</name>
    <name type="common">Marine diatom</name>
    <name type="synonym">Cyclotella nana</name>
    <dbReference type="NCBI Taxonomy" id="35128"/>
    <lineage>
        <taxon>Eukaryota</taxon>
        <taxon>Sar</taxon>
        <taxon>Stramenopiles</taxon>
        <taxon>Ochrophyta</taxon>
        <taxon>Bacillariophyta</taxon>
        <taxon>Coscinodiscophyceae</taxon>
        <taxon>Thalassiosirophycidae</taxon>
        <taxon>Thalassiosirales</taxon>
        <taxon>Thalassiosiraceae</taxon>
        <taxon>Thalassiosira</taxon>
    </lineage>
</organism>
<name>B8C3M8_THAPS</name>
<dbReference type="EMBL" id="CM000642">
    <property type="protein sequence ID" value="EED92147.1"/>
    <property type="molecule type" value="Genomic_DNA"/>
</dbReference>